<keyword evidence="3" id="KW-1185">Reference proteome</keyword>
<evidence type="ECO:0000256" key="1">
    <source>
        <dbReference type="SAM" id="MobiDB-lite"/>
    </source>
</evidence>
<evidence type="ECO:0000313" key="3">
    <source>
        <dbReference type="Proteomes" id="UP000285060"/>
    </source>
</evidence>
<dbReference type="AlphaFoldDB" id="A0A418B3I7"/>
<gene>
    <name evidence="2" type="ORF">DYB32_002386</name>
</gene>
<comment type="caution">
    <text evidence="2">The sequence shown here is derived from an EMBL/GenBank/DDBJ whole genome shotgun (WGS) entry which is preliminary data.</text>
</comment>
<sequence>MAGALDAMRHVQDEYASIETGEPNLPQVGQGLRRSQSRSSMPRLESANRGTTASSSKSKRARKKPTKSNSPTSWIPPLDAILTNETSGTFVVDTRDDVVIVTGTFLGDDLTTLIPMSFQLPRAHVASDHEMPLQFPVEEMLAAQAAAVQALVHPPEVDVSTSVVRSSGPHPIFNIVVKGTVKELVAEANKLAWDAAKECKRGFLDERFYFERKKDSIAPDYDRLFKHYAPMVTSVVAALRHALPSTHTPRNFAALALAFVQSLPYERADGGYRRPLAVLTDLRGNCGSKTTLFLALVHHAYPTLDKCVCVIPNHVFAGIKLEKVEGDIMVGEDLQYVAVEPVGPGRLAVGQLRPTSTPTLPRR</sequence>
<dbReference type="Proteomes" id="UP000285060">
    <property type="component" value="Unassembled WGS sequence"/>
</dbReference>
<evidence type="ECO:0000313" key="2">
    <source>
        <dbReference type="EMBL" id="RHY32622.1"/>
    </source>
</evidence>
<protein>
    <submittedName>
        <fullName evidence="2">Uncharacterized protein</fullName>
    </submittedName>
</protein>
<name>A0A418B3I7_9STRA</name>
<reference evidence="2 3" key="1">
    <citation type="submission" date="2018-08" db="EMBL/GenBank/DDBJ databases">
        <title>Aphanomyces genome sequencing and annotation.</title>
        <authorList>
            <person name="Minardi D."/>
            <person name="Oidtmann B."/>
            <person name="Van Der Giezen M."/>
            <person name="Studholme D.J."/>
        </authorList>
    </citation>
    <scope>NUCLEOTIDE SEQUENCE [LARGE SCALE GENOMIC DNA]</scope>
    <source>
        <strain evidence="2 3">NJM0002</strain>
    </source>
</reference>
<organism evidence="2 3">
    <name type="scientific">Aphanomyces invadans</name>
    <dbReference type="NCBI Taxonomy" id="157072"/>
    <lineage>
        <taxon>Eukaryota</taxon>
        <taxon>Sar</taxon>
        <taxon>Stramenopiles</taxon>
        <taxon>Oomycota</taxon>
        <taxon>Saprolegniomycetes</taxon>
        <taxon>Saprolegniales</taxon>
        <taxon>Verrucalvaceae</taxon>
        <taxon>Aphanomyces</taxon>
    </lineage>
</organism>
<accession>A0A418B3I7</accession>
<feature type="region of interest" description="Disordered" evidence="1">
    <location>
        <begin position="14"/>
        <end position="76"/>
    </location>
</feature>
<proteinExistence type="predicted"/>
<feature type="compositionally biased region" description="Basic residues" evidence="1">
    <location>
        <begin position="57"/>
        <end position="66"/>
    </location>
</feature>
<dbReference type="EMBL" id="QUSY01000124">
    <property type="protein sequence ID" value="RHY32622.1"/>
    <property type="molecule type" value="Genomic_DNA"/>
</dbReference>